<gene>
    <name evidence="3" type="ORF">CK240_14505</name>
</gene>
<dbReference type="EMBL" id="NSJZ01000016">
    <property type="protein sequence ID" value="PAU96331.1"/>
    <property type="molecule type" value="Genomic_DNA"/>
</dbReference>
<comment type="caution">
    <text evidence="3">The sequence shown here is derived from an EMBL/GenBank/DDBJ whole genome shotgun (WGS) entry which is preliminary data.</text>
</comment>
<dbReference type="RefSeq" id="WP_095641051.1">
    <property type="nucleotide sequence ID" value="NZ_NSJZ01000016.1"/>
</dbReference>
<organism evidence="3 4">
    <name type="scientific">Paracoccus salipaludis</name>
    <dbReference type="NCBI Taxonomy" id="2032623"/>
    <lineage>
        <taxon>Bacteria</taxon>
        <taxon>Pseudomonadati</taxon>
        <taxon>Pseudomonadota</taxon>
        <taxon>Alphaproteobacteria</taxon>
        <taxon>Rhodobacterales</taxon>
        <taxon>Paracoccaceae</taxon>
        <taxon>Paracoccus</taxon>
    </lineage>
</organism>
<evidence type="ECO:0000313" key="4">
    <source>
        <dbReference type="Proteomes" id="UP000218023"/>
    </source>
</evidence>
<evidence type="ECO:0000313" key="3">
    <source>
        <dbReference type="EMBL" id="PAU96331.1"/>
    </source>
</evidence>
<accession>A0A2A2GFQ4</accession>
<reference evidence="3 4" key="1">
    <citation type="submission" date="2017-09" db="EMBL/GenBank/DDBJ databases">
        <title>Paracoccus alkalisoli sp. nov., isolated from saline alkaline soil.</title>
        <authorList>
            <person name="Dong X."/>
            <person name="Zhang G."/>
        </authorList>
    </citation>
    <scope>NUCLEOTIDE SEQUENCE [LARGE SCALE GENOMIC DNA]</scope>
    <source>
        <strain evidence="3 4">WN007</strain>
    </source>
</reference>
<proteinExistence type="predicted"/>
<dbReference type="InterPro" id="IPR025711">
    <property type="entry name" value="PepSY"/>
</dbReference>
<dbReference type="Pfam" id="PF03413">
    <property type="entry name" value="PepSY"/>
    <property type="match status" value="1"/>
</dbReference>
<protein>
    <recommendedName>
        <fullName evidence="2">PepSY domain-containing protein</fullName>
    </recommendedName>
</protein>
<keyword evidence="4" id="KW-1185">Reference proteome</keyword>
<name>A0A2A2GFQ4_9RHOB</name>
<dbReference type="OrthoDB" id="7870353at2"/>
<feature type="region of interest" description="Disordered" evidence="1">
    <location>
        <begin position="26"/>
        <end position="54"/>
    </location>
</feature>
<dbReference type="AlphaFoldDB" id="A0A2A2GFQ4"/>
<dbReference type="Proteomes" id="UP000218023">
    <property type="component" value="Unassembled WGS sequence"/>
</dbReference>
<evidence type="ECO:0000259" key="2">
    <source>
        <dbReference type="Pfam" id="PF03413"/>
    </source>
</evidence>
<feature type="domain" description="PepSY" evidence="2">
    <location>
        <begin position="65"/>
        <end position="124"/>
    </location>
</feature>
<evidence type="ECO:0000256" key="1">
    <source>
        <dbReference type="SAM" id="MobiDB-lite"/>
    </source>
</evidence>
<sequence>MRPRFLIAALVAALVLALAGLAVSRNGPGPHHPQPPTGTAPMPRGLDLGPQDEDRFAGPLREVMPMHQAVRRALRRFDGKVLDIALVPQRGPGSPLIYRIRILTRGSEVVDIRMDALTGRFLEVRGADLGAARFNGKDH</sequence>